<dbReference type="EMBL" id="EF583987">
    <property type="protein sequence ID" value="ABQ75889.1"/>
    <property type="molecule type" value="Genomic_DNA"/>
</dbReference>
<reference evidence="2" key="1">
    <citation type="journal article" date="2007" name="ISME J.">
        <title>Genomic plasticity in prokaryotes: the case of the square haloarchaeon.</title>
        <authorList>
            <person name="Cuadros-Orellana S."/>
            <person name="Martin-Cuadrado A.B."/>
            <person name="Legault B."/>
            <person name="D'Auria G."/>
            <person name="Zhaxybayeva O."/>
            <person name="Papke R.T."/>
            <person name="Rodriguez-Valera F."/>
        </authorList>
    </citation>
    <scope>NUCLEOTIDE SEQUENCE</scope>
</reference>
<sequence>MSTTPDDWQAEINESRTNKERYFRSSDRSPVPPEFRGESFPGLAYYSIDPEYRFTVPLTRDDDPETITVETTADGEQTYRRIGTFDITVETTPVSIAAYEPTDGSDRLWVPFRDATSGSETYGAGRYIDLEPTEDHNDDGTWTLDLNRAYNPTCAYNPAYECPLVPAENWLDVPIEVGEKDFPGNFHDD</sequence>
<dbReference type="InterPro" id="IPR012467">
    <property type="entry name" value="DUF1684"/>
</dbReference>
<evidence type="ECO:0000256" key="1">
    <source>
        <dbReference type="SAM" id="MobiDB-lite"/>
    </source>
</evidence>
<organism evidence="2">
    <name type="scientific">uncultured haloarchaeon</name>
    <dbReference type="NCBI Taxonomy" id="160804"/>
    <lineage>
        <taxon>Archaea</taxon>
        <taxon>Methanobacteriati</taxon>
        <taxon>Methanobacteriota</taxon>
        <taxon>Stenosarchaea group</taxon>
        <taxon>Halobacteria</taxon>
        <taxon>Halobacteriales</taxon>
        <taxon>Halobacteriaceae</taxon>
        <taxon>environmental samples</taxon>
    </lineage>
</organism>
<feature type="region of interest" description="Disordered" evidence="1">
    <location>
        <begin position="1"/>
        <end position="36"/>
    </location>
</feature>
<dbReference type="AlphaFoldDB" id="A5YSD2"/>
<dbReference type="PANTHER" id="PTHR41913:SF1">
    <property type="entry name" value="DUF1684 DOMAIN-CONTAINING PROTEIN"/>
    <property type="match status" value="1"/>
</dbReference>
<dbReference type="Pfam" id="PF07920">
    <property type="entry name" value="DUF1684"/>
    <property type="match status" value="1"/>
</dbReference>
<feature type="compositionally biased region" description="Basic and acidic residues" evidence="1">
    <location>
        <begin position="13"/>
        <end position="27"/>
    </location>
</feature>
<dbReference type="PANTHER" id="PTHR41913">
    <property type="entry name" value="DUF1684 DOMAIN-CONTAINING PROTEIN"/>
    <property type="match status" value="1"/>
</dbReference>
<protein>
    <recommendedName>
        <fullName evidence="3">DUF1684 domain-containing protein</fullName>
    </recommendedName>
</protein>
<accession>A5YSD2</accession>
<dbReference type="Gene3D" id="6.10.250.1680">
    <property type="match status" value="1"/>
</dbReference>
<proteinExistence type="predicted"/>
<name>A5YSD2_9EURY</name>
<evidence type="ECO:0008006" key="3">
    <source>
        <dbReference type="Google" id="ProtNLM"/>
    </source>
</evidence>
<evidence type="ECO:0000313" key="2">
    <source>
        <dbReference type="EMBL" id="ABQ75889.1"/>
    </source>
</evidence>